<protein>
    <submittedName>
        <fullName evidence="1">Uncharacterized protein</fullName>
    </submittedName>
</protein>
<evidence type="ECO:0000313" key="2">
    <source>
        <dbReference type="Proteomes" id="UP001301958"/>
    </source>
</evidence>
<gene>
    <name evidence="1" type="ORF">QBC38DRAFT_448267</name>
</gene>
<evidence type="ECO:0000313" key="1">
    <source>
        <dbReference type="EMBL" id="KAK4222449.1"/>
    </source>
</evidence>
<dbReference type="Proteomes" id="UP001301958">
    <property type="component" value="Unassembled WGS sequence"/>
</dbReference>
<dbReference type="AlphaFoldDB" id="A0AAN6YNM9"/>
<comment type="caution">
    <text evidence="1">The sequence shown here is derived from an EMBL/GenBank/DDBJ whole genome shotgun (WGS) entry which is preliminary data.</text>
</comment>
<reference evidence="1" key="1">
    <citation type="journal article" date="2023" name="Mol. Phylogenet. Evol.">
        <title>Genome-scale phylogeny and comparative genomics of the fungal order Sordariales.</title>
        <authorList>
            <person name="Hensen N."/>
            <person name="Bonometti L."/>
            <person name="Westerberg I."/>
            <person name="Brannstrom I.O."/>
            <person name="Guillou S."/>
            <person name="Cros-Aarteil S."/>
            <person name="Calhoun S."/>
            <person name="Haridas S."/>
            <person name="Kuo A."/>
            <person name="Mondo S."/>
            <person name="Pangilinan J."/>
            <person name="Riley R."/>
            <person name="LaButti K."/>
            <person name="Andreopoulos B."/>
            <person name="Lipzen A."/>
            <person name="Chen C."/>
            <person name="Yan M."/>
            <person name="Daum C."/>
            <person name="Ng V."/>
            <person name="Clum A."/>
            <person name="Steindorff A."/>
            <person name="Ohm R.A."/>
            <person name="Martin F."/>
            <person name="Silar P."/>
            <person name="Natvig D.O."/>
            <person name="Lalanne C."/>
            <person name="Gautier V."/>
            <person name="Ament-Velasquez S.L."/>
            <person name="Kruys A."/>
            <person name="Hutchinson M.I."/>
            <person name="Powell A.J."/>
            <person name="Barry K."/>
            <person name="Miller A.N."/>
            <person name="Grigoriev I.V."/>
            <person name="Debuchy R."/>
            <person name="Gladieux P."/>
            <person name="Hiltunen Thoren M."/>
            <person name="Johannesson H."/>
        </authorList>
    </citation>
    <scope>NUCLEOTIDE SEQUENCE</scope>
    <source>
        <strain evidence="1">CBS 990.96</strain>
    </source>
</reference>
<organism evidence="1 2">
    <name type="scientific">Podospora fimiseda</name>
    <dbReference type="NCBI Taxonomy" id="252190"/>
    <lineage>
        <taxon>Eukaryota</taxon>
        <taxon>Fungi</taxon>
        <taxon>Dikarya</taxon>
        <taxon>Ascomycota</taxon>
        <taxon>Pezizomycotina</taxon>
        <taxon>Sordariomycetes</taxon>
        <taxon>Sordariomycetidae</taxon>
        <taxon>Sordariales</taxon>
        <taxon>Podosporaceae</taxon>
        <taxon>Podospora</taxon>
    </lineage>
</organism>
<reference evidence="1" key="2">
    <citation type="submission" date="2023-05" db="EMBL/GenBank/DDBJ databases">
        <authorList>
            <consortium name="Lawrence Berkeley National Laboratory"/>
            <person name="Steindorff A."/>
            <person name="Hensen N."/>
            <person name="Bonometti L."/>
            <person name="Westerberg I."/>
            <person name="Brannstrom I.O."/>
            <person name="Guillou S."/>
            <person name="Cros-Aarteil S."/>
            <person name="Calhoun S."/>
            <person name="Haridas S."/>
            <person name="Kuo A."/>
            <person name="Mondo S."/>
            <person name="Pangilinan J."/>
            <person name="Riley R."/>
            <person name="Labutti K."/>
            <person name="Andreopoulos B."/>
            <person name="Lipzen A."/>
            <person name="Chen C."/>
            <person name="Yanf M."/>
            <person name="Daum C."/>
            <person name="Ng V."/>
            <person name="Clum A."/>
            <person name="Ohm R."/>
            <person name="Martin F."/>
            <person name="Silar P."/>
            <person name="Natvig D."/>
            <person name="Lalanne C."/>
            <person name="Gautier V."/>
            <person name="Ament-Velasquez S.L."/>
            <person name="Kruys A."/>
            <person name="Hutchinson M.I."/>
            <person name="Powell A.J."/>
            <person name="Barry K."/>
            <person name="Miller A.N."/>
            <person name="Grigoriev I.V."/>
            <person name="Debuchy R."/>
            <person name="Gladieux P."/>
            <person name="Thoren M.H."/>
            <person name="Johannesson H."/>
        </authorList>
    </citation>
    <scope>NUCLEOTIDE SEQUENCE</scope>
    <source>
        <strain evidence="1">CBS 990.96</strain>
    </source>
</reference>
<keyword evidence="2" id="KW-1185">Reference proteome</keyword>
<proteinExistence type="predicted"/>
<sequence length="194" mass="22622">MFESKETHQRCVKIGNGRTGTLRTLSLPLNLTGPSLMIEPTHRESIEYNRPFYSTVDLGIRSTETAISDYTNIFLSANNITYGLDDIIQRGRCQTVLDETFWFGSKPRSTYRYPIIRRKFRNGWQCILHMAKTFEKELKMVDENPTPQMTDRQLSYLVKEKLGGGEISFGADLEYEDVIGLRQWVWSWCKRESF</sequence>
<accession>A0AAN6YNM9</accession>
<name>A0AAN6YNM9_9PEZI</name>
<dbReference type="EMBL" id="MU865471">
    <property type="protein sequence ID" value="KAK4222449.1"/>
    <property type="molecule type" value="Genomic_DNA"/>
</dbReference>